<organism evidence="1">
    <name type="scientific">Alexandrium catenella</name>
    <name type="common">Red tide dinoflagellate</name>
    <name type="synonym">Gonyaulax catenella</name>
    <dbReference type="NCBI Taxonomy" id="2925"/>
    <lineage>
        <taxon>Eukaryota</taxon>
        <taxon>Sar</taxon>
        <taxon>Alveolata</taxon>
        <taxon>Dinophyceae</taxon>
        <taxon>Gonyaulacales</taxon>
        <taxon>Pyrocystaceae</taxon>
        <taxon>Alexandrium</taxon>
    </lineage>
</organism>
<protein>
    <recommendedName>
        <fullName evidence="2">Sulfotransferase</fullName>
    </recommendedName>
</protein>
<evidence type="ECO:0000313" key="1">
    <source>
        <dbReference type="EMBL" id="CAD9104806.1"/>
    </source>
</evidence>
<sequence>MLAAASLLPLRAAAAPAQSAEEPGAALAEPAEELGAPCAVGCGAGGADAEAAALSRVSLLQSSLQRIRSASRAAPAAASPAAPELVFVHVPFNFGHTIERVAAFGPGLSGKADFMRYLDSYGSWSGNDQAPGRAQATQLPAVPGVAWGHISPALQAVSNATGCPMYYTPQKYWPEDLAQAYLGNKQVFGVLRDPYERLVAGFRGNIEKYGASAPELFSTCDVNSAVKKTMRMYLAGSQFAKTCSLLPQAEYFDGPHGITLPVDNRQFPSSMNTVFKEHGRPDLNISTEDIFHVSGCSEVWAGDLDSEARALVRQVYKRDFELLCQHFGYCNDEENTCIWQVPAMCPTRVLAAGYRGRA</sequence>
<proteinExistence type="predicted"/>
<dbReference type="AlphaFoldDB" id="A0A7S1LHU4"/>
<dbReference type="EMBL" id="HBGE01015589">
    <property type="protein sequence ID" value="CAD9104806.1"/>
    <property type="molecule type" value="Transcribed_RNA"/>
</dbReference>
<gene>
    <name evidence="1" type="ORF">ACAT0790_LOCUS9241</name>
</gene>
<name>A0A7S1LHU4_ALECA</name>
<accession>A0A7S1LHU4</accession>
<evidence type="ECO:0008006" key="2">
    <source>
        <dbReference type="Google" id="ProtNLM"/>
    </source>
</evidence>
<reference evidence="1" key="1">
    <citation type="submission" date="2021-01" db="EMBL/GenBank/DDBJ databases">
        <authorList>
            <person name="Corre E."/>
            <person name="Pelletier E."/>
            <person name="Niang G."/>
            <person name="Scheremetjew M."/>
            <person name="Finn R."/>
            <person name="Kale V."/>
            <person name="Holt S."/>
            <person name="Cochrane G."/>
            <person name="Meng A."/>
            <person name="Brown T."/>
            <person name="Cohen L."/>
        </authorList>
    </citation>
    <scope>NUCLEOTIDE SEQUENCE</scope>
    <source>
        <strain evidence="1">OF101</strain>
    </source>
</reference>